<dbReference type="Proteomes" id="UP000226179">
    <property type="component" value="Unassembled WGS sequence"/>
</dbReference>
<evidence type="ECO:0000313" key="2">
    <source>
        <dbReference type="Proteomes" id="UP000226179"/>
    </source>
</evidence>
<dbReference type="AlphaFoldDB" id="A0A2B7YVX9"/>
<dbReference type="EMBL" id="NJGJ01000001">
    <property type="protein sequence ID" value="PGH25816.1"/>
    <property type="molecule type" value="Genomic_DNA"/>
</dbReference>
<organism evidence="1 2">
    <name type="scientific">Fusobacterium animalis</name>
    <dbReference type="NCBI Taxonomy" id="76859"/>
    <lineage>
        <taxon>Bacteria</taxon>
        <taxon>Fusobacteriati</taxon>
        <taxon>Fusobacteriota</taxon>
        <taxon>Fusobacteriia</taxon>
        <taxon>Fusobacteriales</taxon>
        <taxon>Fusobacteriaceae</taxon>
        <taxon>Fusobacterium</taxon>
    </lineage>
</organism>
<comment type="caution">
    <text evidence="1">The sequence shown here is derived from an EMBL/GenBank/DDBJ whole genome shotgun (WGS) entry which is preliminary data.</text>
</comment>
<dbReference type="RefSeq" id="WP_158412389.1">
    <property type="nucleotide sequence ID" value="NZ_CP077150.1"/>
</dbReference>
<gene>
    <name evidence="1" type="ORF">RN90_10920</name>
</gene>
<proteinExistence type="predicted"/>
<sequence>MPLYESVFFLNKYLRDKRINICDSLLVYSIYLHINNEKNKSYFFPELDNFNKKENAVYLDYNILHKYLKKENAVYLDYNILHKYLKYGKIITDFLFLENLFLVYSPIHAEEIIRITNSEEKENQIEINNKNIEKFFYNRKVLYNQDYIEIEEFILSVRRAENNPIGKINDVIKVFEFYNPKGIFLLLKVEIYLYFEKFGILYGDFNNITLKKVFENHPFLEKNYYNIFLLQN</sequence>
<evidence type="ECO:0000313" key="1">
    <source>
        <dbReference type="EMBL" id="PGH25816.1"/>
    </source>
</evidence>
<name>A0A2B7YVX9_9FUSO</name>
<accession>A0A2B7YVX9</accession>
<protein>
    <submittedName>
        <fullName evidence="1">Uncharacterized protein</fullName>
    </submittedName>
</protein>
<reference evidence="1 2" key="1">
    <citation type="submission" date="2017-06" db="EMBL/GenBank/DDBJ databases">
        <title>Draft genome sequence of Fusobacterium nucleatum subsp. animalis KCOM 1280 (=ChDC F318).</title>
        <authorList>
            <person name="Kook J.-K."/>
            <person name="Park S.-N."/>
            <person name="Lim Y.K."/>
            <person name="Roh H."/>
        </authorList>
    </citation>
    <scope>NUCLEOTIDE SEQUENCE [LARGE SCALE GENOMIC DNA]</scope>
    <source>
        <strain evidence="2">KCOM 1280 ( ChDC F318)</strain>
    </source>
</reference>